<evidence type="ECO:0000313" key="4">
    <source>
        <dbReference type="Proteomes" id="UP000199111"/>
    </source>
</evidence>
<evidence type="ECO:0000256" key="1">
    <source>
        <dbReference type="ARBA" id="ARBA00022723"/>
    </source>
</evidence>
<dbReference type="GeneID" id="96298034"/>
<dbReference type="PANTHER" id="PTHR11820">
    <property type="entry name" value="ACYLPYRUVASE"/>
    <property type="match status" value="1"/>
</dbReference>
<dbReference type="SUPFAM" id="SSF56529">
    <property type="entry name" value="FAH"/>
    <property type="match status" value="1"/>
</dbReference>
<protein>
    <submittedName>
        <fullName evidence="3">5-oxopent-3-ene-1,2,5-tricarboxylate decarboxylase / 2-hydroxyhepta-2,4-diene-1,7-dioate isomerase</fullName>
    </submittedName>
</protein>
<dbReference type="AlphaFoldDB" id="A0A1I3N1J7"/>
<keyword evidence="3" id="KW-0413">Isomerase</keyword>
<sequence>MFLGRIRRTPADQVEVVAWREGGELVSLSGLDGPSDPVALLDRFGLERLTGEVDRLWATASSLLDESAVLFEPPVATCTKICCLALNYVEHAEESGLEVPPSPVLFFKPPSSLTGHNHPVVAPARTRHLEHEVELAVVIGSVTRDLPAERWREAVAGYTVINDMTARDLQLANIDRNVPWDQAKGFDTFAPAGPYLATVDEVPDPQALELRLEVDGQVRQRANTKQMVFGIPQLIADLSDGMTLEPGDLIATGTIAGIAPLQEGDVMRATVAGVGTLVNRVTFRTA</sequence>
<dbReference type="Proteomes" id="UP000199111">
    <property type="component" value="Unassembled WGS sequence"/>
</dbReference>
<dbReference type="GO" id="GO:0019752">
    <property type="term" value="P:carboxylic acid metabolic process"/>
    <property type="evidence" value="ECO:0007669"/>
    <property type="project" value="UniProtKB-ARBA"/>
</dbReference>
<dbReference type="EMBL" id="FOQY01000006">
    <property type="protein sequence ID" value="SFJ03138.1"/>
    <property type="molecule type" value="Genomic_DNA"/>
</dbReference>
<dbReference type="InterPro" id="IPR011234">
    <property type="entry name" value="Fumarylacetoacetase-like_C"/>
</dbReference>
<dbReference type="GO" id="GO:0046872">
    <property type="term" value="F:metal ion binding"/>
    <property type="evidence" value="ECO:0007669"/>
    <property type="project" value="UniProtKB-KW"/>
</dbReference>
<evidence type="ECO:0000313" key="3">
    <source>
        <dbReference type="EMBL" id="SFJ03138.1"/>
    </source>
</evidence>
<dbReference type="PANTHER" id="PTHR11820:SF112">
    <property type="entry name" value="FUMARYLACETOACETATE HYDROLASE FAMILY PROTEIN (AFU_ORTHOLOGUE AFUA_1G02370)-RELATED"/>
    <property type="match status" value="1"/>
</dbReference>
<dbReference type="FunFam" id="3.90.850.10:FF:000002">
    <property type="entry name" value="2-hydroxyhepta-2,4-diene-1,7-dioate isomerase"/>
    <property type="match status" value="1"/>
</dbReference>
<proteinExistence type="predicted"/>
<gene>
    <name evidence="3" type="ORF">SAMN05216275_10684</name>
</gene>
<feature type="domain" description="Fumarylacetoacetase-like C-terminal" evidence="2">
    <location>
        <begin position="80"/>
        <end position="281"/>
    </location>
</feature>
<dbReference type="GO" id="GO:0016853">
    <property type="term" value="F:isomerase activity"/>
    <property type="evidence" value="ECO:0007669"/>
    <property type="project" value="UniProtKB-KW"/>
</dbReference>
<dbReference type="Pfam" id="PF01557">
    <property type="entry name" value="FAA_hydrolase"/>
    <property type="match status" value="1"/>
</dbReference>
<dbReference type="RefSeq" id="WP_245789253.1">
    <property type="nucleotide sequence ID" value="NZ_FOQY01000006.1"/>
</dbReference>
<dbReference type="InterPro" id="IPR036663">
    <property type="entry name" value="Fumarylacetoacetase_C_sf"/>
</dbReference>
<evidence type="ECO:0000259" key="2">
    <source>
        <dbReference type="Pfam" id="PF01557"/>
    </source>
</evidence>
<name>A0A1I3N1J7_9ACTN</name>
<accession>A0A1I3N1J7</accession>
<keyword evidence="1" id="KW-0479">Metal-binding</keyword>
<dbReference type="Gene3D" id="3.90.850.10">
    <property type="entry name" value="Fumarylacetoacetase-like, C-terminal domain"/>
    <property type="match status" value="1"/>
</dbReference>
<keyword evidence="4" id="KW-1185">Reference proteome</keyword>
<organism evidence="3 4">
    <name type="scientific">Streptosporangium canum</name>
    <dbReference type="NCBI Taxonomy" id="324952"/>
    <lineage>
        <taxon>Bacteria</taxon>
        <taxon>Bacillati</taxon>
        <taxon>Actinomycetota</taxon>
        <taxon>Actinomycetes</taxon>
        <taxon>Streptosporangiales</taxon>
        <taxon>Streptosporangiaceae</taxon>
        <taxon>Streptosporangium</taxon>
    </lineage>
</organism>
<reference evidence="4" key="1">
    <citation type="submission" date="2016-10" db="EMBL/GenBank/DDBJ databases">
        <authorList>
            <person name="Varghese N."/>
            <person name="Submissions S."/>
        </authorList>
    </citation>
    <scope>NUCLEOTIDE SEQUENCE [LARGE SCALE GENOMIC DNA]</scope>
    <source>
        <strain evidence="4">CGMCC 4.2126</strain>
    </source>
</reference>